<evidence type="ECO:0000313" key="1">
    <source>
        <dbReference type="EMBL" id="CAG6649228.1"/>
    </source>
</evidence>
<dbReference type="AlphaFoldDB" id="A0A8D8W6U1"/>
<name>A0A8D8W6U1_9HEMI</name>
<dbReference type="EMBL" id="HBUF01156492">
    <property type="protein sequence ID" value="CAG6649228.1"/>
    <property type="molecule type" value="Transcribed_RNA"/>
</dbReference>
<organism evidence="1">
    <name type="scientific">Cacopsylla melanoneura</name>
    <dbReference type="NCBI Taxonomy" id="428564"/>
    <lineage>
        <taxon>Eukaryota</taxon>
        <taxon>Metazoa</taxon>
        <taxon>Ecdysozoa</taxon>
        <taxon>Arthropoda</taxon>
        <taxon>Hexapoda</taxon>
        <taxon>Insecta</taxon>
        <taxon>Pterygota</taxon>
        <taxon>Neoptera</taxon>
        <taxon>Paraneoptera</taxon>
        <taxon>Hemiptera</taxon>
        <taxon>Sternorrhyncha</taxon>
        <taxon>Psylloidea</taxon>
        <taxon>Psyllidae</taxon>
        <taxon>Psyllinae</taxon>
        <taxon>Cacopsylla</taxon>
    </lineage>
</organism>
<proteinExistence type="predicted"/>
<protein>
    <submittedName>
        <fullName evidence="1">Uncharacterized protein</fullName>
    </submittedName>
</protein>
<accession>A0A8D8W6U1</accession>
<reference evidence="1" key="1">
    <citation type="submission" date="2021-05" db="EMBL/GenBank/DDBJ databases">
        <authorList>
            <person name="Alioto T."/>
            <person name="Alioto T."/>
            <person name="Gomez Garrido J."/>
        </authorList>
    </citation>
    <scope>NUCLEOTIDE SEQUENCE</scope>
</reference>
<sequence length="109" mass="12718">MEEEILERIKLGNRTRFSLKKDDDIKTTFKNKQAENVQVTDSTGSVIRSRAVDFEKEDLLPSGKLRVFENSVLRQIYGLVQENGEWRRRENRELSSLYDSPDIILTTRG</sequence>